<evidence type="ECO:0000313" key="1">
    <source>
        <dbReference type="EMBL" id="ODS22369.1"/>
    </source>
</evidence>
<name>A0A1D2QLC5_9GAMM</name>
<reference evidence="1 2" key="1">
    <citation type="journal article" date="2016" name="Appl. Environ. Microbiol.">
        <title>Lack of Overt Genome Reduction in the Bryostatin-Producing Bryozoan Symbiont "Candidatus Endobugula sertula".</title>
        <authorList>
            <person name="Miller I.J."/>
            <person name="Vanee N."/>
            <person name="Fong S.S."/>
            <person name="Lim-Fong G.E."/>
            <person name="Kwan J.C."/>
        </authorList>
    </citation>
    <scope>NUCLEOTIDE SEQUENCE [LARGE SCALE GENOMIC DNA]</scope>
    <source>
        <strain evidence="1">AB1-4</strain>
    </source>
</reference>
<accession>A0A1D2QLC5</accession>
<sequence>MSKYSQDYFFIEKEKDLDGLPFLKADASTANRKFSYQRQQPGTPPLTFYNCWKEQNAKEGIEPIRNLPNV</sequence>
<dbReference type="Proteomes" id="UP000242502">
    <property type="component" value="Unassembled WGS sequence"/>
</dbReference>
<dbReference type="AlphaFoldDB" id="A0A1D2QLC5"/>
<comment type="caution">
    <text evidence="1">The sequence shown here is derived from an EMBL/GenBank/DDBJ whole genome shotgun (WGS) entry which is preliminary data.</text>
</comment>
<gene>
    <name evidence="1" type="ORF">AB835_14550</name>
</gene>
<organism evidence="1 2">
    <name type="scientific">Candidatus Endobugula sertula</name>
    <name type="common">Bugula neritina bacterial symbiont</name>
    <dbReference type="NCBI Taxonomy" id="62101"/>
    <lineage>
        <taxon>Bacteria</taxon>
        <taxon>Pseudomonadati</taxon>
        <taxon>Pseudomonadota</taxon>
        <taxon>Gammaproteobacteria</taxon>
        <taxon>Cellvibrionales</taxon>
        <taxon>Cellvibrionaceae</taxon>
        <taxon>Candidatus Endobugula</taxon>
    </lineage>
</organism>
<dbReference type="EMBL" id="MDLC01000092">
    <property type="protein sequence ID" value="ODS22369.1"/>
    <property type="molecule type" value="Genomic_DNA"/>
</dbReference>
<evidence type="ECO:0000313" key="2">
    <source>
        <dbReference type="Proteomes" id="UP000242502"/>
    </source>
</evidence>
<proteinExistence type="predicted"/>
<protein>
    <submittedName>
        <fullName evidence="1">Uncharacterized protein</fullName>
    </submittedName>
</protein>